<organism evidence="1 2">
    <name type="scientific">Thalassiosira oceanica</name>
    <name type="common">Marine diatom</name>
    <dbReference type="NCBI Taxonomy" id="159749"/>
    <lineage>
        <taxon>Eukaryota</taxon>
        <taxon>Sar</taxon>
        <taxon>Stramenopiles</taxon>
        <taxon>Ochrophyta</taxon>
        <taxon>Bacillariophyta</taxon>
        <taxon>Coscinodiscophyceae</taxon>
        <taxon>Thalassiosirophycidae</taxon>
        <taxon>Thalassiosirales</taxon>
        <taxon>Thalassiosiraceae</taxon>
        <taxon>Thalassiosira</taxon>
    </lineage>
</organism>
<name>K0SHE5_THAOC</name>
<dbReference type="EMBL" id="AGNL01015657">
    <property type="protein sequence ID" value="EJK65588.1"/>
    <property type="molecule type" value="Genomic_DNA"/>
</dbReference>
<protein>
    <submittedName>
        <fullName evidence="1">Uncharacterized protein</fullName>
    </submittedName>
</protein>
<comment type="caution">
    <text evidence="1">The sequence shown here is derived from an EMBL/GenBank/DDBJ whole genome shotgun (WGS) entry which is preliminary data.</text>
</comment>
<reference evidence="1 2" key="1">
    <citation type="journal article" date="2012" name="Genome Biol.">
        <title>Genome and low-iron response of an oceanic diatom adapted to chronic iron limitation.</title>
        <authorList>
            <person name="Lommer M."/>
            <person name="Specht M."/>
            <person name="Roy A.S."/>
            <person name="Kraemer L."/>
            <person name="Andreson R."/>
            <person name="Gutowska M.A."/>
            <person name="Wolf J."/>
            <person name="Bergner S.V."/>
            <person name="Schilhabel M.B."/>
            <person name="Klostermeier U.C."/>
            <person name="Beiko R.G."/>
            <person name="Rosenstiel P."/>
            <person name="Hippler M."/>
            <person name="Laroche J."/>
        </authorList>
    </citation>
    <scope>NUCLEOTIDE SEQUENCE [LARGE SCALE GENOMIC DNA]</scope>
    <source>
        <strain evidence="1 2">CCMP1005</strain>
    </source>
</reference>
<evidence type="ECO:0000313" key="1">
    <source>
        <dbReference type="EMBL" id="EJK65588.1"/>
    </source>
</evidence>
<evidence type="ECO:0000313" key="2">
    <source>
        <dbReference type="Proteomes" id="UP000266841"/>
    </source>
</evidence>
<sequence length="313" mass="33784">AFFVAEDVASIVEYYKQLGGKSFFVRDHEGNISEVDPYPNEVADNTNEDADGTVSELLETEAANQAGGPALPRCENTDETPGNEDWWITKTGSHCATILYSSSYRSIDGGGHLTYSAEVTNADTCESVYEWKMNWGTVREGTCKSYYLSDGIACLSSCHDKYDCYVSQNVVALRGASCSELVAAEGETTANESADDGGNGTEEGDGNLCYNYKYSKGPFKEAPPEQRECDSSCVSYESTRGVDATISIGRCNSGIDNFCVEMNDDGAMTKCVECNGDLCNPVYSYNGGYGRALHFSVGVLFAASAVVNSSYIY</sequence>
<dbReference type="Proteomes" id="UP000266841">
    <property type="component" value="Unassembled WGS sequence"/>
</dbReference>
<accession>K0SHE5</accession>
<feature type="non-terminal residue" evidence="1">
    <location>
        <position position="1"/>
    </location>
</feature>
<dbReference type="AlphaFoldDB" id="K0SHE5"/>
<gene>
    <name evidence="1" type="ORF">THAOC_13534</name>
</gene>
<proteinExistence type="predicted"/>
<keyword evidence="2" id="KW-1185">Reference proteome</keyword>